<sequence>YDKVLQSLLMHDNCLHQNWESFIFAVTTFNLGPSTSTFCHQDYLNYVLGICPVYAGGNFDSKCGGHLILWDLKLVIQFPVGGTIIFLSALLKHSNIPVQPGESCFSFTQFTTAGLFHWVYNSFKSDQEILETRQCFEKVGLQMRKERVWERGLKFFSMCK</sequence>
<feature type="non-terminal residue" evidence="1">
    <location>
        <position position="1"/>
    </location>
</feature>
<evidence type="ECO:0008006" key="3">
    <source>
        <dbReference type="Google" id="ProtNLM"/>
    </source>
</evidence>
<keyword evidence="2" id="KW-1185">Reference proteome</keyword>
<evidence type="ECO:0000313" key="1">
    <source>
        <dbReference type="EMBL" id="PBL04570.1"/>
    </source>
</evidence>
<dbReference type="Proteomes" id="UP000217790">
    <property type="component" value="Unassembled WGS sequence"/>
</dbReference>
<name>A0A2H3EAT9_ARMGA</name>
<dbReference type="OrthoDB" id="3202607at2759"/>
<protein>
    <recommendedName>
        <fullName evidence="3">JmjC domain-containing protein</fullName>
    </recommendedName>
</protein>
<dbReference type="EMBL" id="KZ293644">
    <property type="protein sequence ID" value="PBL04570.1"/>
    <property type="molecule type" value="Genomic_DNA"/>
</dbReference>
<dbReference type="InParanoid" id="A0A2H3EAT9"/>
<proteinExistence type="predicted"/>
<accession>A0A2H3EAT9</accession>
<evidence type="ECO:0000313" key="2">
    <source>
        <dbReference type="Proteomes" id="UP000217790"/>
    </source>
</evidence>
<organism evidence="1 2">
    <name type="scientific">Armillaria gallica</name>
    <name type="common">Bulbous honey fungus</name>
    <name type="synonym">Armillaria bulbosa</name>
    <dbReference type="NCBI Taxonomy" id="47427"/>
    <lineage>
        <taxon>Eukaryota</taxon>
        <taxon>Fungi</taxon>
        <taxon>Dikarya</taxon>
        <taxon>Basidiomycota</taxon>
        <taxon>Agaricomycotina</taxon>
        <taxon>Agaricomycetes</taxon>
        <taxon>Agaricomycetidae</taxon>
        <taxon>Agaricales</taxon>
        <taxon>Marasmiineae</taxon>
        <taxon>Physalacriaceae</taxon>
        <taxon>Armillaria</taxon>
    </lineage>
</organism>
<dbReference type="AlphaFoldDB" id="A0A2H3EAT9"/>
<gene>
    <name evidence="1" type="ORF">ARMGADRAFT_912757</name>
</gene>
<reference evidence="2" key="1">
    <citation type="journal article" date="2017" name="Nat. Ecol. Evol.">
        <title>Genome expansion and lineage-specific genetic innovations in the forest pathogenic fungi Armillaria.</title>
        <authorList>
            <person name="Sipos G."/>
            <person name="Prasanna A.N."/>
            <person name="Walter M.C."/>
            <person name="O'Connor E."/>
            <person name="Balint B."/>
            <person name="Krizsan K."/>
            <person name="Kiss B."/>
            <person name="Hess J."/>
            <person name="Varga T."/>
            <person name="Slot J."/>
            <person name="Riley R."/>
            <person name="Boka B."/>
            <person name="Rigling D."/>
            <person name="Barry K."/>
            <person name="Lee J."/>
            <person name="Mihaltcheva S."/>
            <person name="LaButti K."/>
            <person name="Lipzen A."/>
            <person name="Waldron R."/>
            <person name="Moloney N.M."/>
            <person name="Sperisen C."/>
            <person name="Kredics L."/>
            <person name="Vagvoelgyi C."/>
            <person name="Patrignani A."/>
            <person name="Fitzpatrick D."/>
            <person name="Nagy I."/>
            <person name="Doyle S."/>
            <person name="Anderson J.B."/>
            <person name="Grigoriev I.V."/>
            <person name="Gueldener U."/>
            <person name="Muensterkoetter M."/>
            <person name="Nagy L.G."/>
        </authorList>
    </citation>
    <scope>NUCLEOTIDE SEQUENCE [LARGE SCALE GENOMIC DNA]</scope>
    <source>
        <strain evidence="2">Ar21-2</strain>
    </source>
</reference>
<dbReference type="Gene3D" id="3.60.130.30">
    <property type="match status" value="1"/>
</dbReference>